<comment type="caution">
    <text evidence="2">The sequence shown here is derived from an EMBL/GenBank/DDBJ whole genome shotgun (WGS) entry which is preliminary data.</text>
</comment>
<feature type="region of interest" description="Disordered" evidence="1">
    <location>
        <begin position="200"/>
        <end position="221"/>
    </location>
</feature>
<keyword evidence="3" id="KW-1185">Reference proteome</keyword>
<gene>
    <name evidence="2" type="ORF">TRICI_001053</name>
</gene>
<dbReference type="VEuPathDB" id="FungiDB:TRICI_001053"/>
<dbReference type="AlphaFoldDB" id="A0A642VAC4"/>
<organism evidence="2 3">
    <name type="scientific">Trichomonascus ciferrii</name>
    <dbReference type="NCBI Taxonomy" id="44093"/>
    <lineage>
        <taxon>Eukaryota</taxon>
        <taxon>Fungi</taxon>
        <taxon>Dikarya</taxon>
        <taxon>Ascomycota</taxon>
        <taxon>Saccharomycotina</taxon>
        <taxon>Dipodascomycetes</taxon>
        <taxon>Dipodascales</taxon>
        <taxon>Trichomonascaceae</taxon>
        <taxon>Trichomonascus</taxon>
        <taxon>Trichomonascus ciferrii complex</taxon>
    </lineage>
</organism>
<dbReference type="CDD" id="cd00303">
    <property type="entry name" value="retropepsin_like"/>
    <property type="match status" value="1"/>
</dbReference>
<accession>A0A642VAC4</accession>
<feature type="compositionally biased region" description="Polar residues" evidence="1">
    <location>
        <begin position="23"/>
        <end position="56"/>
    </location>
</feature>
<protein>
    <submittedName>
        <fullName evidence="2">Uncharacterized protein</fullName>
    </submittedName>
</protein>
<dbReference type="InterPro" id="IPR021109">
    <property type="entry name" value="Peptidase_aspartic_dom_sf"/>
</dbReference>
<feature type="compositionally biased region" description="Low complexity" evidence="1">
    <location>
        <begin position="67"/>
        <end position="81"/>
    </location>
</feature>
<name>A0A642VAC4_9ASCO</name>
<feature type="compositionally biased region" description="Polar residues" evidence="1">
    <location>
        <begin position="201"/>
        <end position="221"/>
    </location>
</feature>
<proteinExistence type="predicted"/>
<feature type="region of interest" description="Disordered" evidence="1">
    <location>
        <begin position="1"/>
        <end position="82"/>
    </location>
</feature>
<reference evidence="2" key="1">
    <citation type="journal article" date="2019" name="G3 (Bethesda)">
        <title>Genome Assemblies of Two Rare Opportunistic Yeast Pathogens: Diutina rugosa (syn. Candida rugosa) and Trichomonascus ciferrii (syn. Candida ciferrii).</title>
        <authorList>
            <person name="Mixao V."/>
            <person name="Saus E."/>
            <person name="Hansen A.P."/>
            <person name="Lass-Florl C."/>
            <person name="Gabaldon T."/>
        </authorList>
    </citation>
    <scope>NUCLEOTIDE SEQUENCE</scope>
    <source>
        <strain evidence="2">CBS 4856</strain>
    </source>
</reference>
<sequence length="375" mass="42222">MVGKFGTIERPREYIDLTDEPDTSPSTVSVSFQASRAGQKRIQVTLSQSSDNNHQFVSKKPKTGNESNLSSVTQSPSPSNSYECTLSEEVEYQKLLELFHEAPSEEEVEGFESRLPVFQYFGSTDLPSRGGKWIECLDSAVSAVGNDRYRLFLREIQDTLEGSALQWWKKNVGNYSNWTGIRQAFVKTFLSPSPPLFNPSKDSSTLKTTNDNASSNSDRCSQNFRPLETVYMKDSEINTSRNLFTLSVVVKNRVLNCLLDSASNINMITFRAVELAGLLNQTKHLDPGHSPKFSKHYNTLLSSSASFQIEFPGYGDTEIKHSTTAYVAQALDEYDLILGLPFIRQHAQAINWTAHTFYYRKSSMNKNPFYSEITA</sequence>
<dbReference type="Proteomes" id="UP000761534">
    <property type="component" value="Unassembled WGS sequence"/>
</dbReference>
<evidence type="ECO:0000256" key="1">
    <source>
        <dbReference type="SAM" id="MobiDB-lite"/>
    </source>
</evidence>
<evidence type="ECO:0000313" key="2">
    <source>
        <dbReference type="EMBL" id="KAA8916798.1"/>
    </source>
</evidence>
<dbReference type="Gene3D" id="2.40.70.10">
    <property type="entry name" value="Acid Proteases"/>
    <property type="match status" value="1"/>
</dbReference>
<evidence type="ECO:0000313" key="3">
    <source>
        <dbReference type="Proteomes" id="UP000761534"/>
    </source>
</evidence>
<dbReference type="EMBL" id="SWFS01000081">
    <property type="protein sequence ID" value="KAA8916798.1"/>
    <property type="molecule type" value="Genomic_DNA"/>
</dbReference>